<evidence type="ECO:0000256" key="7">
    <source>
        <dbReference type="ARBA" id="ARBA00023239"/>
    </source>
</evidence>
<dbReference type="GO" id="GO:0003697">
    <property type="term" value="F:single-stranded DNA binding"/>
    <property type="evidence" value="ECO:0007669"/>
    <property type="project" value="InterPro"/>
</dbReference>
<dbReference type="AlphaFoldDB" id="Q3A5W9"/>
<dbReference type="GO" id="GO:0008233">
    <property type="term" value="F:peptidase activity"/>
    <property type="evidence" value="ECO:0007669"/>
    <property type="project" value="UniProtKB-KW"/>
</dbReference>
<evidence type="ECO:0000256" key="1">
    <source>
        <dbReference type="ARBA" id="ARBA00008136"/>
    </source>
</evidence>
<evidence type="ECO:0000313" key="9">
    <source>
        <dbReference type="EMBL" id="ABA88238.1"/>
    </source>
</evidence>
<accession>Q3A5W9</accession>
<reference evidence="9 10" key="2">
    <citation type="journal article" date="2012" name="BMC Genomics">
        <title>The genome of Pelobacter carbinolicus reveals surprising metabolic capabilities and physiological features.</title>
        <authorList>
            <person name="Aklujkar M."/>
            <person name="Haveman S.A."/>
            <person name="Didonato R.Jr."/>
            <person name="Chertkov O."/>
            <person name="Han C.S."/>
            <person name="Land M.L."/>
            <person name="Brown P."/>
            <person name="Lovley D.R."/>
        </authorList>
    </citation>
    <scope>NUCLEOTIDE SEQUENCE [LARGE SCALE GENOMIC DNA]</scope>
    <source>
        <strain evidence="10">DSM 2380 / NBRC 103641 / GraBd1</strain>
    </source>
</reference>
<keyword evidence="5" id="KW-0190">Covalent protein-DNA linkage</keyword>
<dbReference type="InterPro" id="IPR036590">
    <property type="entry name" value="SRAP-like"/>
</dbReference>
<dbReference type="eggNOG" id="COG2135">
    <property type="taxonomic scope" value="Bacteria"/>
</dbReference>
<dbReference type="Proteomes" id="UP000002534">
    <property type="component" value="Chromosome"/>
</dbReference>
<dbReference type="GO" id="GO:0106300">
    <property type="term" value="P:protein-DNA covalent cross-linking repair"/>
    <property type="evidence" value="ECO:0007669"/>
    <property type="project" value="InterPro"/>
</dbReference>
<gene>
    <name evidence="9" type="ordered locus">Pcar_0985</name>
</gene>
<evidence type="ECO:0000256" key="2">
    <source>
        <dbReference type="ARBA" id="ARBA00022670"/>
    </source>
</evidence>
<dbReference type="PANTHER" id="PTHR13604:SF0">
    <property type="entry name" value="ABASIC SITE PROCESSING PROTEIN HMCES"/>
    <property type="match status" value="1"/>
</dbReference>
<dbReference type="GO" id="GO:0006508">
    <property type="term" value="P:proteolysis"/>
    <property type="evidence" value="ECO:0007669"/>
    <property type="project" value="UniProtKB-KW"/>
</dbReference>
<dbReference type="Pfam" id="PF02586">
    <property type="entry name" value="SRAP"/>
    <property type="match status" value="1"/>
</dbReference>
<sequence>MCGRFSQTWSYNDIRDYLLLNEGFDLEPSYNIAPSQDVAAVRLEEGRRRLISLHWGLIPFWANDRKISYRTLNARSETAHKSPAFRAAFRGRRCLIPASGFYEWDKKHGTKQPYFIYRTDEEPMTFAGLWEHWEDKEGKEIIESCTILTTEASEPVSSLHDRMPVILEPEDFDLWLNPEEHNITKLRNLMQPAAPGILSMHPVSKYINKAWNEGEKCIAPTEDDKPI</sequence>
<dbReference type="OrthoDB" id="6192129at2"/>
<keyword evidence="4 8" id="KW-0378">Hydrolase</keyword>
<dbReference type="KEGG" id="pca:Pcar_0985"/>
<evidence type="ECO:0000256" key="3">
    <source>
        <dbReference type="ARBA" id="ARBA00022763"/>
    </source>
</evidence>
<dbReference type="PANTHER" id="PTHR13604">
    <property type="entry name" value="DC12-RELATED"/>
    <property type="match status" value="1"/>
</dbReference>
<reference evidence="10" key="1">
    <citation type="submission" date="2005-10" db="EMBL/GenBank/DDBJ databases">
        <title>Complete sequence of Pelobacter carbinolicus DSM 2380.</title>
        <authorList>
            <person name="Copeland A."/>
            <person name="Lucas S."/>
            <person name="Lapidus A."/>
            <person name="Barry K."/>
            <person name="Detter J.C."/>
            <person name="Glavina T."/>
            <person name="Hammon N."/>
            <person name="Israni S."/>
            <person name="Pitluck S."/>
            <person name="Chertkov O."/>
            <person name="Schmutz J."/>
            <person name="Larimer F."/>
            <person name="Land M."/>
            <person name="Kyrpides N."/>
            <person name="Ivanova N."/>
            <person name="Richardson P."/>
        </authorList>
    </citation>
    <scope>NUCLEOTIDE SEQUENCE [LARGE SCALE GENOMIC DNA]</scope>
    <source>
        <strain evidence="10">DSM 2380 / NBRC 103641 / GraBd1</strain>
    </source>
</reference>
<dbReference type="HOGENOM" id="CLU_035990_6_2_7"/>
<dbReference type="InterPro" id="IPR003738">
    <property type="entry name" value="SRAP"/>
</dbReference>
<dbReference type="Gene3D" id="3.90.1680.10">
    <property type="entry name" value="SOS response associated peptidase-like"/>
    <property type="match status" value="1"/>
</dbReference>
<keyword evidence="6" id="KW-0238">DNA-binding</keyword>
<dbReference type="SUPFAM" id="SSF143081">
    <property type="entry name" value="BB1717-like"/>
    <property type="match status" value="1"/>
</dbReference>
<keyword evidence="2 8" id="KW-0645">Protease</keyword>
<dbReference type="RefSeq" id="WP_011340706.1">
    <property type="nucleotide sequence ID" value="NC_007498.2"/>
</dbReference>
<evidence type="ECO:0000313" key="10">
    <source>
        <dbReference type="Proteomes" id="UP000002534"/>
    </source>
</evidence>
<keyword evidence="7" id="KW-0456">Lyase</keyword>
<dbReference type="EC" id="3.4.-.-" evidence="8"/>
<organism evidence="9 10">
    <name type="scientific">Syntrophotalea carbinolica (strain DSM 2380 / NBRC 103641 / GraBd1)</name>
    <name type="common">Pelobacter carbinolicus</name>
    <dbReference type="NCBI Taxonomy" id="338963"/>
    <lineage>
        <taxon>Bacteria</taxon>
        <taxon>Pseudomonadati</taxon>
        <taxon>Thermodesulfobacteriota</taxon>
        <taxon>Desulfuromonadia</taxon>
        <taxon>Desulfuromonadales</taxon>
        <taxon>Syntrophotaleaceae</taxon>
        <taxon>Syntrophotalea</taxon>
    </lineage>
</organism>
<proteinExistence type="inferred from homology"/>
<keyword evidence="10" id="KW-1185">Reference proteome</keyword>
<comment type="similarity">
    <text evidence="1 8">Belongs to the SOS response-associated peptidase family.</text>
</comment>
<evidence type="ECO:0000256" key="8">
    <source>
        <dbReference type="RuleBase" id="RU364100"/>
    </source>
</evidence>
<evidence type="ECO:0000256" key="4">
    <source>
        <dbReference type="ARBA" id="ARBA00022801"/>
    </source>
</evidence>
<dbReference type="EMBL" id="CP000142">
    <property type="protein sequence ID" value="ABA88238.1"/>
    <property type="molecule type" value="Genomic_DNA"/>
</dbReference>
<dbReference type="STRING" id="338963.Pcar_0985"/>
<evidence type="ECO:0000256" key="6">
    <source>
        <dbReference type="ARBA" id="ARBA00023125"/>
    </source>
</evidence>
<name>Q3A5W9_SYNC1</name>
<keyword evidence="3" id="KW-0227">DNA damage</keyword>
<dbReference type="GO" id="GO:0016829">
    <property type="term" value="F:lyase activity"/>
    <property type="evidence" value="ECO:0007669"/>
    <property type="project" value="UniProtKB-KW"/>
</dbReference>
<protein>
    <recommendedName>
        <fullName evidence="8">Abasic site processing protein</fullName>
        <ecNumber evidence="8">3.4.-.-</ecNumber>
    </recommendedName>
</protein>
<evidence type="ECO:0000256" key="5">
    <source>
        <dbReference type="ARBA" id="ARBA00023124"/>
    </source>
</evidence>